<gene>
    <name evidence="4" type="ORF">Airi02_020730</name>
</gene>
<keyword evidence="5" id="KW-1185">Reference proteome</keyword>
<evidence type="ECO:0000256" key="2">
    <source>
        <dbReference type="SAM" id="Phobius"/>
    </source>
</evidence>
<dbReference type="Proteomes" id="UP001165074">
    <property type="component" value="Unassembled WGS sequence"/>
</dbReference>
<name>A0A9W6VYB8_9ACTN</name>
<reference evidence="4" key="1">
    <citation type="submission" date="2023-03" db="EMBL/GenBank/DDBJ databases">
        <title>Actinoallomurus iriomotensis NBRC 103684.</title>
        <authorList>
            <person name="Ichikawa N."/>
            <person name="Sato H."/>
            <person name="Tonouchi N."/>
        </authorList>
    </citation>
    <scope>NUCLEOTIDE SEQUENCE</scope>
    <source>
        <strain evidence="4">NBRC 103684</strain>
    </source>
</reference>
<dbReference type="Pfam" id="PF12770">
    <property type="entry name" value="CHAT"/>
    <property type="match status" value="1"/>
</dbReference>
<dbReference type="InterPro" id="IPR024983">
    <property type="entry name" value="CHAT_dom"/>
</dbReference>
<evidence type="ECO:0000256" key="1">
    <source>
        <dbReference type="SAM" id="MobiDB-lite"/>
    </source>
</evidence>
<evidence type="ECO:0000313" key="5">
    <source>
        <dbReference type="Proteomes" id="UP001165074"/>
    </source>
</evidence>
<organism evidence="4 5">
    <name type="scientific">Actinoallomurus iriomotensis</name>
    <dbReference type="NCBI Taxonomy" id="478107"/>
    <lineage>
        <taxon>Bacteria</taxon>
        <taxon>Bacillati</taxon>
        <taxon>Actinomycetota</taxon>
        <taxon>Actinomycetes</taxon>
        <taxon>Streptosporangiales</taxon>
        <taxon>Thermomonosporaceae</taxon>
        <taxon>Actinoallomurus</taxon>
    </lineage>
</organism>
<dbReference type="Gene3D" id="3.40.50.1460">
    <property type="match status" value="1"/>
</dbReference>
<protein>
    <recommendedName>
        <fullName evidence="3">CHAT domain-containing protein</fullName>
    </recommendedName>
</protein>
<evidence type="ECO:0000259" key="3">
    <source>
        <dbReference type="Pfam" id="PF12770"/>
    </source>
</evidence>
<comment type="caution">
    <text evidence="4">The sequence shown here is derived from an EMBL/GenBank/DDBJ whole genome shotgun (WGS) entry which is preliminary data.</text>
</comment>
<sequence length="638" mass="68763">MLRPPALIALVVTVIAIAVIAGLVWYLRRRAARRDWRRAITTGPFPSDLWTRYGYSNKRRGNPQESPPLWDVWRPQPSTDEGHAEPQEDDARPGPSADGGPAEPAETWEAGPATPAEEDDAPPQPPAEQTHRAGDLADYLSRILGEKVGRLSPEPARLRHLSADFPARVTVGDVASLIVRIRLHPDQGGRTAPLRALNVPPQGMRLNIVAQPSPALEPLDRLDRELLLPYDGDSDPVRFPFRARSLGLHRVNVTVWAGGTFAGELTAEVSAEAQVPATPRSAYTAPLDRLEPTPGEATLQVRRSAGGYMFQLMTPYNLYPPVTESLAGDPAGAVERTIATLQSLASGGGGYSGSAAALWLREAGVSLWNQMVPQVIKEQFWEERGRITAFNIATDQDIVPWELLYPLSPAEDEGFLVEQFPVMRRVYGQQRVAAIAVQPAAFVLARDAPPEAHAEVTAINQRLRAVLDTGNGTLVDGVESLLTLVNSGGAGLLHFACHNRFEVSGGGSSVRMADGDFTPMMLTSAATGHTLATGPLVFLNACRSAGAVYEYTRLTGWASGFMAAGAGAFVGTLWAVPSGPAREFAEAFYDACLDGRPIGRAMHAARIRIRRESDPTWLAYTAYGDPAARVAAGPYFTP</sequence>
<evidence type="ECO:0000313" key="4">
    <source>
        <dbReference type="EMBL" id="GLY84144.1"/>
    </source>
</evidence>
<feature type="region of interest" description="Disordered" evidence="1">
    <location>
        <begin position="59"/>
        <end position="132"/>
    </location>
</feature>
<keyword evidence="2" id="KW-0812">Transmembrane</keyword>
<feature type="transmembrane region" description="Helical" evidence="2">
    <location>
        <begin position="6"/>
        <end position="27"/>
    </location>
</feature>
<keyword evidence="2" id="KW-1133">Transmembrane helix</keyword>
<accession>A0A9W6VYB8</accession>
<dbReference type="EMBL" id="BSTK01000003">
    <property type="protein sequence ID" value="GLY84144.1"/>
    <property type="molecule type" value="Genomic_DNA"/>
</dbReference>
<feature type="domain" description="CHAT" evidence="3">
    <location>
        <begin position="365"/>
        <end position="624"/>
    </location>
</feature>
<keyword evidence="2" id="KW-0472">Membrane</keyword>
<feature type="compositionally biased region" description="Basic and acidic residues" evidence="1">
    <location>
        <begin position="80"/>
        <end position="92"/>
    </location>
</feature>
<dbReference type="AlphaFoldDB" id="A0A9W6VYB8"/>
<proteinExistence type="predicted"/>